<evidence type="ECO:0000313" key="3">
    <source>
        <dbReference type="EMBL" id="KAJ8763769.1"/>
    </source>
</evidence>
<dbReference type="EMBL" id="JAIWQS010000005">
    <property type="protein sequence ID" value="KAJ8763769.1"/>
    <property type="molecule type" value="Genomic_DNA"/>
</dbReference>
<evidence type="ECO:0000313" key="4">
    <source>
        <dbReference type="Proteomes" id="UP001159364"/>
    </source>
</evidence>
<dbReference type="PANTHER" id="PTHR45085:SF3">
    <property type="entry name" value="S-ADENOSYL-L-METHIONINE-DEPENDENT METHYLTRANSFERASES SUPERFAMILY PROTEIN"/>
    <property type="match status" value="1"/>
</dbReference>
<comment type="caution">
    <text evidence="3">The sequence shown here is derived from an EMBL/GenBank/DDBJ whole genome shotgun (WGS) entry which is preliminary data.</text>
</comment>
<dbReference type="Pfam" id="PF08241">
    <property type="entry name" value="Methyltransf_11"/>
    <property type="match status" value="1"/>
</dbReference>
<dbReference type="InterPro" id="IPR013216">
    <property type="entry name" value="Methyltransf_11"/>
</dbReference>
<proteinExistence type="predicted"/>
<dbReference type="PANTHER" id="PTHR45085">
    <property type="entry name" value="F21J9.14"/>
    <property type="match status" value="1"/>
</dbReference>
<dbReference type="GO" id="GO:0008757">
    <property type="term" value="F:S-adenosylmethionine-dependent methyltransferase activity"/>
    <property type="evidence" value="ECO:0007669"/>
    <property type="project" value="InterPro"/>
</dbReference>
<feature type="transmembrane region" description="Helical" evidence="1">
    <location>
        <begin position="12"/>
        <end position="30"/>
    </location>
</feature>
<feature type="domain" description="Methyltransferase type 11" evidence="2">
    <location>
        <begin position="102"/>
        <end position="183"/>
    </location>
</feature>
<accession>A0AAV8TCP7</accession>
<protein>
    <recommendedName>
        <fullName evidence="2">Methyltransferase type 11 domain-containing protein</fullName>
    </recommendedName>
</protein>
<name>A0AAV8TCP7_9ROSI</name>
<evidence type="ECO:0000259" key="2">
    <source>
        <dbReference type="Pfam" id="PF08241"/>
    </source>
</evidence>
<gene>
    <name evidence="3" type="ORF">K2173_003551</name>
</gene>
<dbReference type="Gene3D" id="3.40.50.150">
    <property type="entry name" value="Vaccinia Virus protein VP39"/>
    <property type="match status" value="1"/>
</dbReference>
<keyword evidence="4" id="KW-1185">Reference proteome</keyword>
<keyword evidence="1" id="KW-1133">Transmembrane helix</keyword>
<keyword evidence="1" id="KW-0812">Transmembrane</keyword>
<keyword evidence="1" id="KW-0472">Membrane</keyword>
<dbReference type="Proteomes" id="UP001159364">
    <property type="component" value="Linkage Group LG05"/>
</dbReference>
<organism evidence="3 4">
    <name type="scientific">Erythroxylum novogranatense</name>
    <dbReference type="NCBI Taxonomy" id="1862640"/>
    <lineage>
        <taxon>Eukaryota</taxon>
        <taxon>Viridiplantae</taxon>
        <taxon>Streptophyta</taxon>
        <taxon>Embryophyta</taxon>
        <taxon>Tracheophyta</taxon>
        <taxon>Spermatophyta</taxon>
        <taxon>Magnoliopsida</taxon>
        <taxon>eudicotyledons</taxon>
        <taxon>Gunneridae</taxon>
        <taxon>Pentapetalae</taxon>
        <taxon>rosids</taxon>
        <taxon>fabids</taxon>
        <taxon>Malpighiales</taxon>
        <taxon>Erythroxylaceae</taxon>
        <taxon>Erythroxylum</taxon>
    </lineage>
</organism>
<dbReference type="AlphaFoldDB" id="A0AAV8TCP7"/>
<dbReference type="SUPFAM" id="SSF53335">
    <property type="entry name" value="S-adenosyl-L-methionine-dependent methyltransferases"/>
    <property type="match status" value="1"/>
</dbReference>
<evidence type="ECO:0000256" key="1">
    <source>
        <dbReference type="SAM" id="Phobius"/>
    </source>
</evidence>
<sequence>MEKRMRVFLNKISIVSSTVATIIVIILVLHKPKTCVPSSTSNIKPHLKFPTSTCDPSLSRPHLSLSKKNHRLWFSKSWLSQVASYTTFFQSLHILRNHSRVLCVSSGAGHDVMALNNMGVVDVTGVELVDSLPLVKRADPNNLPFPDGIFDLAFSAHLKEALFPVRYVGEMERTVRRGGVVVVVLDECEGDTVDGVVGMFNRSMFVGADNVTLIGSRMTRIVMRVTASISSSSLSHGKH</sequence>
<dbReference type="InterPro" id="IPR029063">
    <property type="entry name" value="SAM-dependent_MTases_sf"/>
</dbReference>
<reference evidence="3 4" key="1">
    <citation type="submission" date="2021-09" db="EMBL/GenBank/DDBJ databases">
        <title>Genomic insights and catalytic innovation underlie evolution of tropane alkaloids biosynthesis.</title>
        <authorList>
            <person name="Wang Y.-J."/>
            <person name="Tian T."/>
            <person name="Huang J.-P."/>
            <person name="Huang S.-X."/>
        </authorList>
    </citation>
    <scope>NUCLEOTIDE SEQUENCE [LARGE SCALE GENOMIC DNA]</scope>
    <source>
        <strain evidence="3">KIB-2018</strain>
        <tissue evidence="3">Leaf</tissue>
    </source>
</reference>